<dbReference type="EMBL" id="LMXB01000118">
    <property type="protein sequence ID" value="KUO15195.1"/>
    <property type="molecule type" value="Genomic_DNA"/>
</dbReference>
<protein>
    <submittedName>
        <fullName evidence="2">Uncharacterized protein</fullName>
    </submittedName>
</protein>
<reference evidence="2 3" key="1">
    <citation type="submission" date="2015-10" db="EMBL/GenBank/DDBJ databases">
        <title>Draft genome sequence of Streptomyces sp. RV15, isolated from a marine sponge.</title>
        <authorList>
            <person name="Ruckert C."/>
            <person name="Abdelmohsen U.R."/>
            <person name="Winkler A."/>
            <person name="Hentschel U."/>
            <person name="Kalinowski J."/>
            <person name="Kampfer P."/>
            <person name="Glaeser S."/>
        </authorList>
    </citation>
    <scope>NUCLEOTIDE SEQUENCE [LARGE SCALE GENOMIC DNA]</scope>
    <source>
        <strain evidence="2 3">RV15</strain>
    </source>
</reference>
<dbReference type="OrthoDB" id="4216914at2"/>
<accession>A0A101UR05</accession>
<keyword evidence="3" id="KW-1185">Reference proteome</keyword>
<comment type="caution">
    <text evidence="2">The sequence shown here is derived from an EMBL/GenBank/DDBJ whole genome shotgun (WGS) entry which is preliminary data.</text>
</comment>
<gene>
    <name evidence="2" type="ORF">AQJ91_42305</name>
</gene>
<evidence type="ECO:0000313" key="2">
    <source>
        <dbReference type="EMBL" id="KUO15195.1"/>
    </source>
</evidence>
<evidence type="ECO:0000313" key="3">
    <source>
        <dbReference type="Proteomes" id="UP000053260"/>
    </source>
</evidence>
<sequence length="169" mass="18816">MPPPRWLAFRRRLQPEATRTVEPESRTPLGPQGPWLTDPDFSARLHSATLTLLDLVEDVMHDDFTLTEAIDGFRYHAADLLNIPDQYGILVEADAAAQIVQAAGKPAGPLFGPTIAQGLARIETLPIEDQENLVRAAARRYATTEPSRRPARTRQVPTAPRVQPPRRTR</sequence>
<feature type="region of interest" description="Disordered" evidence="1">
    <location>
        <begin position="139"/>
        <end position="169"/>
    </location>
</feature>
<dbReference type="RefSeq" id="WP_067033544.1">
    <property type="nucleotide sequence ID" value="NZ_KQ949120.1"/>
</dbReference>
<dbReference type="AlphaFoldDB" id="A0A101UR05"/>
<feature type="region of interest" description="Disordered" evidence="1">
    <location>
        <begin position="17"/>
        <end position="36"/>
    </location>
</feature>
<dbReference type="STRING" id="909626.AQJ91_42305"/>
<name>A0A101UR05_9ACTN</name>
<proteinExistence type="predicted"/>
<evidence type="ECO:0000256" key="1">
    <source>
        <dbReference type="SAM" id="MobiDB-lite"/>
    </source>
</evidence>
<organism evidence="2 3">
    <name type="scientific">Streptomyces dysideae</name>
    <dbReference type="NCBI Taxonomy" id="909626"/>
    <lineage>
        <taxon>Bacteria</taxon>
        <taxon>Bacillati</taxon>
        <taxon>Actinomycetota</taxon>
        <taxon>Actinomycetes</taxon>
        <taxon>Kitasatosporales</taxon>
        <taxon>Streptomycetaceae</taxon>
        <taxon>Streptomyces</taxon>
    </lineage>
</organism>
<dbReference type="Proteomes" id="UP000053260">
    <property type="component" value="Unassembled WGS sequence"/>
</dbReference>